<comment type="caution">
    <text evidence="1">The sequence shown here is derived from an EMBL/GenBank/DDBJ whole genome shotgun (WGS) entry which is preliminary data.</text>
</comment>
<dbReference type="Pfam" id="PF14107">
    <property type="entry name" value="DUF4280"/>
    <property type="match status" value="1"/>
</dbReference>
<dbReference type="EMBL" id="QJSQ01000001">
    <property type="protein sequence ID" value="PYE27930.1"/>
    <property type="molecule type" value="Genomic_DNA"/>
</dbReference>
<evidence type="ECO:0000313" key="1">
    <source>
        <dbReference type="EMBL" id="PYE27930.1"/>
    </source>
</evidence>
<dbReference type="RefSeq" id="WP_110854114.1">
    <property type="nucleotide sequence ID" value="NZ_QJSQ01000001.1"/>
</dbReference>
<reference evidence="1 2" key="1">
    <citation type="submission" date="2018-06" db="EMBL/GenBank/DDBJ databases">
        <title>Genomic Encyclopedia of Type Strains, Phase IV (KMG-V): Genome sequencing to study the core and pangenomes of soil and plant-associated prokaryotes.</title>
        <authorList>
            <person name="Whitman W."/>
        </authorList>
    </citation>
    <scope>NUCLEOTIDE SEQUENCE [LARGE SCALE GENOMIC DNA]</scope>
    <source>
        <strain evidence="1 2">SRCL-318</strain>
    </source>
</reference>
<dbReference type="Proteomes" id="UP000247772">
    <property type="component" value="Unassembled WGS sequence"/>
</dbReference>
<dbReference type="OrthoDB" id="4825649at2"/>
<sequence length="131" mass="12912">MTSPQVCAGATLQCSFGGAPGTLNVLPVNRVLVSGVPAATIADSIPIANITPFALCQSPANPTVIAATAAALGVFTPMPCVPATPSPWIPGGAPTVTLGAMPTLDAQATLVCIWGGVIKVVQPGQVSTLVP</sequence>
<evidence type="ECO:0000313" key="2">
    <source>
        <dbReference type="Proteomes" id="UP000247772"/>
    </source>
</evidence>
<accession>A0A2V4UJ25</accession>
<name>A0A2V4UJ25_9BURK</name>
<dbReference type="InterPro" id="IPR025460">
    <property type="entry name" value="DUF4280"/>
</dbReference>
<gene>
    <name evidence="1" type="ORF">C7410_101262</name>
</gene>
<organism evidence="1 2">
    <name type="scientific">Paraburkholderia silvatlantica</name>
    <dbReference type="NCBI Taxonomy" id="321895"/>
    <lineage>
        <taxon>Bacteria</taxon>
        <taxon>Pseudomonadati</taxon>
        <taxon>Pseudomonadota</taxon>
        <taxon>Betaproteobacteria</taxon>
        <taxon>Burkholderiales</taxon>
        <taxon>Burkholderiaceae</taxon>
        <taxon>Paraburkholderia</taxon>
    </lineage>
</organism>
<protein>
    <submittedName>
        <fullName evidence="1">Uncharacterized protein DUF4280</fullName>
    </submittedName>
</protein>
<proteinExistence type="predicted"/>
<dbReference type="AlphaFoldDB" id="A0A2V4UJ25"/>